<dbReference type="eggNOG" id="ENOG502T8MD">
    <property type="taxonomic scope" value="Eukaryota"/>
</dbReference>
<evidence type="ECO:0000313" key="4">
    <source>
        <dbReference type="Proteomes" id="UP000007115"/>
    </source>
</evidence>
<dbReference type="OrthoDB" id="4896939at2759"/>
<keyword evidence="2" id="KW-1133">Transmembrane helix</keyword>
<name>G9MPB8_HYPVG</name>
<protein>
    <recommendedName>
        <fullName evidence="5">Fucose-specific lectin</fullName>
    </recommendedName>
</protein>
<dbReference type="SUPFAM" id="SSF89372">
    <property type="entry name" value="Fucose-specific lectin"/>
    <property type="match status" value="1"/>
</dbReference>
<proteinExistence type="predicted"/>
<comment type="caution">
    <text evidence="3">The sequence shown here is derived from an EMBL/GenBank/DDBJ whole genome shotgun (WGS) entry which is preliminary data.</text>
</comment>
<organism evidence="3 4">
    <name type="scientific">Hypocrea virens (strain Gv29-8 / FGSC 10586)</name>
    <name type="common">Gliocladium virens</name>
    <name type="synonym">Trichoderma virens</name>
    <dbReference type="NCBI Taxonomy" id="413071"/>
    <lineage>
        <taxon>Eukaryota</taxon>
        <taxon>Fungi</taxon>
        <taxon>Dikarya</taxon>
        <taxon>Ascomycota</taxon>
        <taxon>Pezizomycotina</taxon>
        <taxon>Sordariomycetes</taxon>
        <taxon>Hypocreomycetidae</taxon>
        <taxon>Hypocreales</taxon>
        <taxon>Hypocreaceae</taxon>
        <taxon>Trichoderma</taxon>
    </lineage>
</organism>
<evidence type="ECO:0000256" key="2">
    <source>
        <dbReference type="SAM" id="Phobius"/>
    </source>
</evidence>
<keyword evidence="2" id="KW-0472">Membrane</keyword>
<dbReference type="VEuPathDB" id="FungiDB:TRIVIDRAFT_63863"/>
<dbReference type="Gene3D" id="2.120.10.70">
    <property type="entry name" value="Fucose-specific lectin"/>
    <property type="match status" value="1"/>
</dbReference>
<evidence type="ECO:0000313" key="3">
    <source>
        <dbReference type="EMBL" id="EHK23720.1"/>
    </source>
</evidence>
<dbReference type="RefSeq" id="XP_013957928.1">
    <property type="nucleotide sequence ID" value="XM_014102453.1"/>
</dbReference>
<reference evidence="3 4" key="1">
    <citation type="journal article" date="2011" name="Genome Biol.">
        <title>Comparative genome sequence analysis underscores mycoparasitism as the ancestral life style of Trichoderma.</title>
        <authorList>
            <person name="Kubicek C.P."/>
            <person name="Herrera-Estrella A."/>
            <person name="Seidl-Seiboth V."/>
            <person name="Martinez D.A."/>
            <person name="Druzhinina I.S."/>
            <person name="Thon M."/>
            <person name="Zeilinger S."/>
            <person name="Casas-Flores S."/>
            <person name="Horwitz B.A."/>
            <person name="Mukherjee P.K."/>
            <person name="Mukherjee M."/>
            <person name="Kredics L."/>
            <person name="Alcaraz L.D."/>
            <person name="Aerts A."/>
            <person name="Antal Z."/>
            <person name="Atanasova L."/>
            <person name="Cervantes-Badillo M.G."/>
            <person name="Challacombe J."/>
            <person name="Chertkov O."/>
            <person name="McCluskey K."/>
            <person name="Coulpier F."/>
            <person name="Deshpande N."/>
            <person name="von Doehren H."/>
            <person name="Ebbole D.J."/>
            <person name="Esquivel-Naranjo E.U."/>
            <person name="Fekete E."/>
            <person name="Flipphi M."/>
            <person name="Glaser F."/>
            <person name="Gomez-Rodriguez E.Y."/>
            <person name="Gruber S."/>
            <person name="Han C."/>
            <person name="Henrissat B."/>
            <person name="Hermosa R."/>
            <person name="Hernandez-Onate M."/>
            <person name="Karaffa L."/>
            <person name="Kosti I."/>
            <person name="Le Crom S."/>
            <person name="Lindquist E."/>
            <person name="Lucas S."/>
            <person name="Luebeck M."/>
            <person name="Luebeck P.S."/>
            <person name="Margeot A."/>
            <person name="Metz B."/>
            <person name="Misra M."/>
            <person name="Nevalainen H."/>
            <person name="Omann M."/>
            <person name="Packer N."/>
            <person name="Perrone G."/>
            <person name="Uresti-Rivera E.E."/>
            <person name="Salamov A."/>
            <person name="Schmoll M."/>
            <person name="Seiboth B."/>
            <person name="Shapiro H."/>
            <person name="Sukno S."/>
            <person name="Tamayo-Ramos J.A."/>
            <person name="Tisch D."/>
            <person name="Wiest A."/>
            <person name="Wilkinson H.H."/>
            <person name="Zhang M."/>
            <person name="Coutinho P.M."/>
            <person name="Kenerley C.M."/>
            <person name="Monte E."/>
            <person name="Baker S.E."/>
            <person name="Grigoriev I.V."/>
        </authorList>
    </citation>
    <scope>NUCLEOTIDE SEQUENCE [LARGE SCALE GENOMIC DNA]</scope>
    <source>
        <strain evidence="4">Gv29-8 / FGSC 10586</strain>
    </source>
</reference>
<feature type="compositionally biased region" description="Polar residues" evidence="1">
    <location>
        <begin position="25"/>
        <end position="43"/>
    </location>
</feature>
<dbReference type="Proteomes" id="UP000007115">
    <property type="component" value="Unassembled WGS sequence"/>
</dbReference>
<keyword evidence="4" id="KW-1185">Reference proteome</keyword>
<evidence type="ECO:0008006" key="5">
    <source>
        <dbReference type="Google" id="ProtNLM"/>
    </source>
</evidence>
<dbReference type="OMA" id="AGDWQNK"/>
<feature type="region of interest" description="Disordered" evidence="1">
    <location>
        <begin position="22"/>
        <end position="43"/>
    </location>
</feature>
<dbReference type="InParanoid" id="G9MPB8"/>
<dbReference type="GeneID" id="25796528"/>
<keyword evidence="2" id="KW-0812">Transmembrane</keyword>
<feature type="transmembrane region" description="Helical" evidence="2">
    <location>
        <begin position="67"/>
        <end position="90"/>
    </location>
</feature>
<gene>
    <name evidence="3" type="ORF">TRIVIDRAFT_63863</name>
</gene>
<dbReference type="HOGENOM" id="CLU_561483_0_0_1"/>
<dbReference type="AlphaFoldDB" id="G9MPB8"/>
<accession>G9MPB8</accession>
<evidence type="ECO:0000256" key="1">
    <source>
        <dbReference type="SAM" id="MobiDB-lite"/>
    </source>
</evidence>
<dbReference type="EMBL" id="ABDF02000005">
    <property type="protein sequence ID" value="EHK23720.1"/>
    <property type="molecule type" value="Genomic_DNA"/>
</dbReference>
<sequence length="517" mass="56904">MMPLFDIAYLLQQDRRAAAVHEPPVSSSAHRPSNTRSMGQQSNDAREQYYQLHREPLEKPWYYRKRMLPFAIVMTVFSTVLSCVVLAVTLTRKSIFMMKSHPKETITQSVMTMTTYSTVQTSIPQDSLTFITASSNSSLSLTTMVSELPSMTALTTATPPSPIPAAPILSSSNLASVFIDRRNSNNYWEVLLWQDGAGSLSYMDRDSERKGLGRVQTLLENIPKAKSGTPMAAVADDAGIAHLFYLDEDDIVSHAFMNPGGRWKRGGLSTGSKRTAAHRQSMLSAAFHQGEHDTNVVVLSYQDPDGNLQLAMSEDAKKNDWYTVNFSSFTGRHGIGDWDGIGHAVAGDWQNKKQDPDGSFNGLLMAVEQEGGVTPWECSVDFHASSKKQVECHVLDGAFLDSNGEGISPSSRNSRFAWIRTGHGQSKAPAETLPYEFAFLYLDSKGSIEESRVGVDVPRIPGEGFHGDMVFDSLATNGNKTVYAKSGDNVVVFRLDADGWQWKVDGIVNMTISETDS</sequence>